<evidence type="ECO:0000313" key="2">
    <source>
        <dbReference type="EMBL" id="ADY57814.1"/>
    </source>
</evidence>
<dbReference type="EMBL" id="CP002546">
    <property type="protein sequence ID" value="ADY57814.1"/>
    <property type="molecule type" value="Genomic_DNA"/>
</dbReference>
<dbReference type="Gene3D" id="1.10.260.40">
    <property type="entry name" value="lambda repressor-like DNA-binding domains"/>
    <property type="match status" value="1"/>
</dbReference>
<gene>
    <name evidence="2" type="ordered locus">Plabr_0184</name>
</gene>
<dbReference type="PROSITE" id="PS50943">
    <property type="entry name" value="HTH_CROC1"/>
    <property type="match status" value="1"/>
</dbReference>
<dbReference type="Proteomes" id="UP000006860">
    <property type="component" value="Chromosome"/>
</dbReference>
<name>F0SNI0_RUBBR</name>
<reference evidence="3" key="1">
    <citation type="submission" date="2011-02" db="EMBL/GenBank/DDBJ databases">
        <title>The complete genome of Planctomyces brasiliensis DSM 5305.</title>
        <authorList>
            <person name="Lucas S."/>
            <person name="Copeland A."/>
            <person name="Lapidus A."/>
            <person name="Bruce D."/>
            <person name="Goodwin L."/>
            <person name="Pitluck S."/>
            <person name="Kyrpides N."/>
            <person name="Mavromatis K."/>
            <person name="Pagani I."/>
            <person name="Ivanova N."/>
            <person name="Ovchinnikova G."/>
            <person name="Lu M."/>
            <person name="Detter J.C."/>
            <person name="Han C."/>
            <person name="Land M."/>
            <person name="Hauser L."/>
            <person name="Markowitz V."/>
            <person name="Cheng J.-F."/>
            <person name="Hugenholtz P."/>
            <person name="Woyke T."/>
            <person name="Wu D."/>
            <person name="Tindall B."/>
            <person name="Pomrenke H.G."/>
            <person name="Brambilla E."/>
            <person name="Klenk H.-P."/>
            <person name="Eisen J.A."/>
        </authorList>
    </citation>
    <scope>NUCLEOTIDE SEQUENCE [LARGE SCALE GENOMIC DNA]</scope>
    <source>
        <strain evidence="3">ATCC 49424 / DSM 5305 / JCM 21570 / NBRC 103401 / IFAM 1448</strain>
    </source>
</reference>
<keyword evidence="3" id="KW-1185">Reference proteome</keyword>
<dbReference type="SMART" id="SM00530">
    <property type="entry name" value="HTH_XRE"/>
    <property type="match status" value="1"/>
</dbReference>
<protein>
    <submittedName>
        <fullName evidence="2">Helix-turn-helix domain protein</fullName>
    </submittedName>
</protein>
<dbReference type="GO" id="GO:0003677">
    <property type="term" value="F:DNA binding"/>
    <property type="evidence" value="ECO:0007669"/>
    <property type="project" value="InterPro"/>
</dbReference>
<feature type="domain" description="HTH cro/C1-type" evidence="1">
    <location>
        <begin position="12"/>
        <end position="67"/>
    </location>
</feature>
<evidence type="ECO:0000313" key="3">
    <source>
        <dbReference type="Proteomes" id="UP000006860"/>
    </source>
</evidence>
<dbReference type="SUPFAM" id="SSF47413">
    <property type="entry name" value="lambda repressor-like DNA-binding domains"/>
    <property type="match status" value="1"/>
</dbReference>
<dbReference type="HOGENOM" id="CLU_2737557_0_0_0"/>
<dbReference type="KEGG" id="pbs:Plabr_0184"/>
<dbReference type="InterPro" id="IPR010982">
    <property type="entry name" value="Lambda_DNA-bd_dom_sf"/>
</dbReference>
<dbReference type="STRING" id="756272.Plabr_0184"/>
<evidence type="ECO:0000259" key="1">
    <source>
        <dbReference type="PROSITE" id="PS50943"/>
    </source>
</evidence>
<dbReference type="CDD" id="cd00093">
    <property type="entry name" value="HTH_XRE"/>
    <property type="match status" value="1"/>
</dbReference>
<dbReference type="InterPro" id="IPR001387">
    <property type="entry name" value="Cro/C1-type_HTH"/>
</dbReference>
<organism evidence="2 3">
    <name type="scientific">Rubinisphaera brasiliensis (strain ATCC 49424 / DSM 5305 / JCM 21570 / IAM 15109 / NBRC 103401 / IFAM 1448)</name>
    <name type="common">Planctomyces brasiliensis</name>
    <dbReference type="NCBI Taxonomy" id="756272"/>
    <lineage>
        <taxon>Bacteria</taxon>
        <taxon>Pseudomonadati</taxon>
        <taxon>Planctomycetota</taxon>
        <taxon>Planctomycetia</taxon>
        <taxon>Planctomycetales</taxon>
        <taxon>Planctomycetaceae</taxon>
        <taxon>Rubinisphaera</taxon>
    </lineage>
</organism>
<accession>F0SNI0</accession>
<dbReference type="Pfam" id="PF01381">
    <property type="entry name" value="HTH_3"/>
    <property type="match status" value="1"/>
</dbReference>
<dbReference type="AlphaFoldDB" id="F0SNI0"/>
<proteinExistence type="predicted"/>
<sequence length="71" mass="7827">MCCTMDDFVSQLVSHMRANGITQKQLATAVGTSQAGVSRVLKGSEKLTFDRAERFARAVGMRIHLELEKIS</sequence>